<name>A0A8J5TGL7_ZIZPA</name>
<reference evidence="2" key="2">
    <citation type="submission" date="2021-02" db="EMBL/GenBank/DDBJ databases">
        <authorList>
            <person name="Kimball J.A."/>
            <person name="Haas M.W."/>
            <person name="Macchietto M."/>
            <person name="Kono T."/>
            <person name="Duquette J."/>
            <person name="Shao M."/>
        </authorList>
    </citation>
    <scope>NUCLEOTIDE SEQUENCE</scope>
    <source>
        <tissue evidence="2">Fresh leaf tissue</tissue>
    </source>
</reference>
<dbReference type="AlphaFoldDB" id="A0A8J5TGL7"/>
<proteinExistence type="predicted"/>
<reference evidence="2" key="1">
    <citation type="journal article" date="2021" name="bioRxiv">
        <title>Whole Genome Assembly and Annotation of Northern Wild Rice, Zizania palustris L., Supports a Whole Genome Duplication in the Zizania Genus.</title>
        <authorList>
            <person name="Haas M."/>
            <person name="Kono T."/>
            <person name="Macchietto M."/>
            <person name="Millas R."/>
            <person name="McGilp L."/>
            <person name="Shao M."/>
            <person name="Duquette J."/>
            <person name="Hirsch C.N."/>
            <person name="Kimball J."/>
        </authorList>
    </citation>
    <scope>NUCLEOTIDE SEQUENCE</scope>
    <source>
        <tissue evidence="2">Fresh leaf tissue</tissue>
    </source>
</reference>
<gene>
    <name evidence="2" type="ORF">GUJ93_ZPchr0006g42768</name>
</gene>
<comment type="caution">
    <text evidence="2">The sequence shown here is derived from an EMBL/GenBank/DDBJ whole genome shotgun (WGS) entry which is preliminary data.</text>
</comment>
<organism evidence="2 3">
    <name type="scientific">Zizania palustris</name>
    <name type="common">Northern wild rice</name>
    <dbReference type="NCBI Taxonomy" id="103762"/>
    <lineage>
        <taxon>Eukaryota</taxon>
        <taxon>Viridiplantae</taxon>
        <taxon>Streptophyta</taxon>
        <taxon>Embryophyta</taxon>
        <taxon>Tracheophyta</taxon>
        <taxon>Spermatophyta</taxon>
        <taxon>Magnoliopsida</taxon>
        <taxon>Liliopsida</taxon>
        <taxon>Poales</taxon>
        <taxon>Poaceae</taxon>
        <taxon>BOP clade</taxon>
        <taxon>Oryzoideae</taxon>
        <taxon>Oryzeae</taxon>
        <taxon>Zizaniinae</taxon>
        <taxon>Zizania</taxon>
    </lineage>
</organism>
<dbReference type="Proteomes" id="UP000729402">
    <property type="component" value="Unassembled WGS sequence"/>
</dbReference>
<keyword evidence="3" id="KW-1185">Reference proteome</keyword>
<accession>A0A8J5TGL7</accession>
<feature type="region of interest" description="Disordered" evidence="1">
    <location>
        <begin position="42"/>
        <end position="62"/>
    </location>
</feature>
<protein>
    <submittedName>
        <fullName evidence="2">Uncharacterized protein</fullName>
    </submittedName>
</protein>
<sequence length="135" mass="14564">MPSQALSRRFQLKRASEAGCFPPTKFVGAINSMAPRRARVAVSSRLSRKPRAAPEQAVTTSPPLSCTASTRFIGRGRLPEYVYGVDEGVGVGHRIRRSGTFGGVEATVSIADEDHPVGRARRPTIELAFPITCIN</sequence>
<dbReference type="EMBL" id="JAAALK010000283">
    <property type="protein sequence ID" value="KAG8076776.1"/>
    <property type="molecule type" value="Genomic_DNA"/>
</dbReference>
<evidence type="ECO:0000256" key="1">
    <source>
        <dbReference type="SAM" id="MobiDB-lite"/>
    </source>
</evidence>
<evidence type="ECO:0000313" key="2">
    <source>
        <dbReference type="EMBL" id="KAG8076776.1"/>
    </source>
</evidence>
<evidence type="ECO:0000313" key="3">
    <source>
        <dbReference type="Proteomes" id="UP000729402"/>
    </source>
</evidence>